<comment type="caution">
    <text evidence="8">The sequence shown here is derived from an EMBL/GenBank/DDBJ whole genome shotgun (WGS) entry which is preliminary data.</text>
</comment>
<dbReference type="InterPro" id="IPR016161">
    <property type="entry name" value="Ald_DH/histidinol_DH"/>
</dbReference>
<dbReference type="Proteomes" id="UP000655287">
    <property type="component" value="Unassembled WGS sequence"/>
</dbReference>
<dbReference type="FunFam" id="3.40.309.10:FF:000009">
    <property type="entry name" value="Aldehyde dehydrogenase A"/>
    <property type="match status" value="1"/>
</dbReference>
<dbReference type="PROSITE" id="PS00070">
    <property type="entry name" value="ALDEHYDE_DEHYDR_CYS"/>
    <property type="match status" value="1"/>
</dbReference>
<dbReference type="InterPro" id="IPR016160">
    <property type="entry name" value="Ald_DH_CS_CYS"/>
</dbReference>
<gene>
    <name evidence="8" type="ORF">Sru01_15250</name>
</gene>
<evidence type="ECO:0000313" key="9">
    <source>
        <dbReference type="Proteomes" id="UP000655287"/>
    </source>
</evidence>
<dbReference type="GO" id="GO:0004029">
    <property type="term" value="F:aldehyde dehydrogenase (NAD+) activity"/>
    <property type="evidence" value="ECO:0007669"/>
    <property type="project" value="UniProtKB-EC"/>
</dbReference>
<dbReference type="EMBL" id="BOOU01000022">
    <property type="protein sequence ID" value="GII76543.1"/>
    <property type="molecule type" value="Genomic_DNA"/>
</dbReference>
<comment type="catalytic activity">
    <reaction evidence="4">
        <text>an aldehyde + NAD(+) + H2O = a carboxylate + NADH + 2 H(+)</text>
        <dbReference type="Rhea" id="RHEA:16185"/>
        <dbReference type="ChEBI" id="CHEBI:15377"/>
        <dbReference type="ChEBI" id="CHEBI:15378"/>
        <dbReference type="ChEBI" id="CHEBI:17478"/>
        <dbReference type="ChEBI" id="CHEBI:29067"/>
        <dbReference type="ChEBI" id="CHEBI:57540"/>
        <dbReference type="ChEBI" id="CHEBI:57945"/>
        <dbReference type="EC" id="1.2.1.3"/>
    </reaction>
</comment>
<comment type="similarity">
    <text evidence="1 6">Belongs to the aldehyde dehydrogenase family.</text>
</comment>
<protein>
    <recommendedName>
        <fullName evidence="3">aldehyde dehydrogenase (NAD(+))</fullName>
        <ecNumber evidence="3">1.2.1.3</ecNumber>
    </recommendedName>
</protein>
<dbReference type="PROSITE" id="PS00687">
    <property type="entry name" value="ALDEHYDE_DEHYDR_GLU"/>
    <property type="match status" value="1"/>
</dbReference>
<feature type="domain" description="Aldehyde dehydrogenase" evidence="7">
    <location>
        <begin position="13"/>
        <end position="474"/>
    </location>
</feature>
<dbReference type="RefSeq" id="WP_203983178.1">
    <property type="nucleotide sequence ID" value="NZ_BOOU01000022.1"/>
</dbReference>
<keyword evidence="2 6" id="KW-0560">Oxidoreductase</keyword>
<dbReference type="SUPFAM" id="SSF53720">
    <property type="entry name" value="ALDH-like"/>
    <property type="match status" value="1"/>
</dbReference>
<dbReference type="Gene3D" id="3.40.309.10">
    <property type="entry name" value="Aldehyde Dehydrogenase, Chain A, domain 2"/>
    <property type="match status" value="1"/>
</dbReference>
<evidence type="ECO:0000256" key="4">
    <source>
        <dbReference type="ARBA" id="ARBA00049194"/>
    </source>
</evidence>
<dbReference type="PANTHER" id="PTHR42804:SF1">
    <property type="entry name" value="ALDEHYDE DEHYDROGENASE-RELATED"/>
    <property type="match status" value="1"/>
</dbReference>
<evidence type="ECO:0000259" key="7">
    <source>
        <dbReference type="Pfam" id="PF00171"/>
    </source>
</evidence>
<dbReference type="EC" id="1.2.1.3" evidence="3"/>
<feature type="active site" evidence="5">
    <location>
        <position position="250"/>
    </location>
</feature>
<dbReference type="InterPro" id="IPR016163">
    <property type="entry name" value="Ald_DH_C"/>
</dbReference>
<name>A0A919V0C2_9ACTN</name>
<dbReference type="FunFam" id="3.40.605.10:FF:000007">
    <property type="entry name" value="NAD/NADP-dependent betaine aldehyde dehydrogenase"/>
    <property type="match status" value="1"/>
</dbReference>
<dbReference type="InterPro" id="IPR029510">
    <property type="entry name" value="Ald_DH_CS_GLU"/>
</dbReference>
<dbReference type="Gene3D" id="3.40.605.10">
    <property type="entry name" value="Aldehyde Dehydrogenase, Chain A, domain 1"/>
    <property type="match status" value="1"/>
</dbReference>
<dbReference type="Pfam" id="PF00171">
    <property type="entry name" value="Aldedh"/>
    <property type="match status" value="1"/>
</dbReference>
<evidence type="ECO:0000256" key="5">
    <source>
        <dbReference type="PROSITE-ProRule" id="PRU10007"/>
    </source>
</evidence>
<dbReference type="CDD" id="cd07139">
    <property type="entry name" value="ALDH_AldA-Rv0768"/>
    <property type="match status" value="1"/>
</dbReference>
<dbReference type="InterPro" id="IPR016162">
    <property type="entry name" value="Ald_DH_N"/>
</dbReference>
<dbReference type="AlphaFoldDB" id="A0A919V0C2"/>
<keyword evidence="9" id="KW-1185">Reference proteome</keyword>
<dbReference type="InterPro" id="IPR015590">
    <property type="entry name" value="Aldehyde_DH_dom"/>
</dbReference>
<sequence length="478" mass="50465">MLQHDRLFIGGDWAAPAGTATIDVVSPHTEEVVGRVPDGTPADMDRAVAAAREAFDHGPWPAMTMAERAEVVGRLADLYAARQAEMAEIITTEMGCPITFSQLAQAPQPLGMLQYFSELGKTFAVEDERPGTFGPVTVRREPVGVVAAIVPWNVPQFVIMTKLAPALIAGCTVVVKPAPETPLDSYLLAEMIKEAGIPDGVVNIVAAGREAGEHLVSHPGVDKIAFTGSTAAGRRIAAICGEGLKRCSLELGGKSAAIILDDCDLGAAMGFLSIASLMNNGQACVAQTRILAPAARYDEVVQAVADMVGGQQVGDPADPATGIGPLVARRQQERVEGYIRLGIEEGAKPVVGGLERPYDRGWYVAPTVFAGVDNSMRIAREEIFGPVLSVIGYTDEADAVRIANDSEYGLSGTVWTADTEHGMDIARQVRTGTFGVNIMNTMDPCAPFGGYKASGIGRELGPEGLSAYLEYKTIARLG</sequence>
<evidence type="ECO:0000313" key="8">
    <source>
        <dbReference type="EMBL" id="GII76543.1"/>
    </source>
</evidence>
<reference evidence="8" key="1">
    <citation type="submission" date="2021-01" db="EMBL/GenBank/DDBJ databases">
        <title>Whole genome shotgun sequence of Sphaerisporangium rufum NBRC 109079.</title>
        <authorList>
            <person name="Komaki H."/>
            <person name="Tamura T."/>
        </authorList>
    </citation>
    <scope>NUCLEOTIDE SEQUENCE</scope>
    <source>
        <strain evidence="8">NBRC 109079</strain>
    </source>
</reference>
<proteinExistence type="inferred from homology"/>
<evidence type="ECO:0000256" key="1">
    <source>
        <dbReference type="ARBA" id="ARBA00009986"/>
    </source>
</evidence>
<evidence type="ECO:0000256" key="2">
    <source>
        <dbReference type="ARBA" id="ARBA00023002"/>
    </source>
</evidence>
<evidence type="ECO:0000256" key="3">
    <source>
        <dbReference type="ARBA" id="ARBA00024226"/>
    </source>
</evidence>
<accession>A0A919V0C2</accession>
<organism evidence="8 9">
    <name type="scientific">Sphaerisporangium rufum</name>
    <dbReference type="NCBI Taxonomy" id="1381558"/>
    <lineage>
        <taxon>Bacteria</taxon>
        <taxon>Bacillati</taxon>
        <taxon>Actinomycetota</taxon>
        <taxon>Actinomycetes</taxon>
        <taxon>Streptosporangiales</taxon>
        <taxon>Streptosporangiaceae</taxon>
        <taxon>Sphaerisporangium</taxon>
    </lineage>
</organism>
<dbReference type="PANTHER" id="PTHR42804">
    <property type="entry name" value="ALDEHYDE DEHYDROGENASE"/>
    <property type="match status" value="1"/>
</dbReference>
<evidence type="ECO:0000256" key="6">
    <source>
        <dbReference type="RuleBase" id="RU003345"/>
    </source>
</evidence>